<reference evidence="1 2" key="1">
    <citation type="journal article" date="2019" name="Commun. Biol.">
        <title>The bagworm genome reveals a unique fibroin gene that provides high tensile strength.</title>
        <authorList>
            <person name="Kono N."/>
            <person name="Nakamura H."/>
            <person name="Ohtoshi R."/>
            <person name="Tomita M."/>
            <person name="Numata K."/>
            <person name="Arakawa K."/>
        </authorList>
    </citation>
    <scope>NUCLEOTIDE SEQUENCE [LARGE SCALE GENOMIC DNA]</scope>
</reference>
<name>A0A4C1ZJS3_EUMVA</name>
<protein>
    <submittedName>
        <fullName evidence="1">Uncharacterized protein</fullName>
    </submittedName>
</protein>
<dbReference type="AlphaFoldDB" id="A0A4C1ZJS3"/>
<evidence type="ECO:0000313" key="2">
    <source>
        <dbReference type="Proteomes" id="UP000299102"/>
    </source>
</evidence>
<dbReference type="EMBL" id="BGZK01001839">
    <property type="protein sequence ID" value="GBP87159.1"/>
    <property type="molecule type" value="Genomic_DNA"/>
</dbReference>
<gene>
    <name evidence="1" type="ORF">EVAR_62628_1</name>
</gene>
<proteinExistence type="predicted"/>
<organism evidence="1 2">
    <name type="scientific">Eumeta variegata</name>
    <name type="common">Bagworm moth</name>
    <name type="synonym">Eumeta japonica</name>
    <dbReference type="NCBI Taxonomy" id="151549"/>
    <lineage>
        <taxon>Eukaryota</taxon>
        <taxon>Metazoa</taxon>
        <taxon>Ecdysozoa</taxon>
        <taxon>Arthropoda</taxon>
        <taxon>Hexapoda</taxon>
        <taxon>Insecta</taxon>
        <taxon>Pterygota</taxon>
        <taxon>Neoptera</taxon>
        <taxon>Endopterygota</taxon>
        <taxon>Lepidoptera</taxon>
        <taxon>Glossata</taxon>
        <taxon>Ditrysia</taxon>
        <taxon>Tineoidea</taxon>
        <taxon>Psychidae</taxon>
        <taxon>Oiketicinae</taxon>
        <taxon>Eumeta</taxon>
    </lineage>
</organism>
<evidence type="ECO:0000313" key="1">
    <source>
        <dbReference type="EMBL" id="GBP87159.1"/>
    </source>
</evidence>
<keyword evidence="2" id="KW-1185">Reference proteome</keyword>
<dbReference type="Proteomes" id="UP000299102">
    <property type="component" value="Unassembled WGS sequence"/>
</dbReference>
<sequence>MRVKLWDHYLNAYWRLIDNFRATELLIENLELLTVVVTDVATAPSSAAYKLSEKQTECFHLTLIRNSKQWTWIHGFAYLENIYAISLTSLPGVIAAMTESRVDHIKFILTRELYLSKDAKETASIRQFLHVIALRPFSLRLCRLVPVDIRLPVGLLSLCSTYLIALAQLPH</sequence>
<comment type="caution">
    <text evidence="1">The sequence shown here is derived from an EMBL/GenBank/DDBJ whole genome shotgun (WGS) entry which is preliminary data.</text>
</comment>
<dbReference type="OrthoDB" id="7477935at2759"/>
<accession>A0A4C1ZJS3</accession>